<gene>
    <name evidence="1" type="ORF">BJ508DRAFT_201604</name>
</gene>
<evidence type="ECO:0000313" key="2">
    <source>
        <dbReference type="Proteomes" id="UP000275078"/>
    </source>
</evidence>
<sequence length="99" mass="11179">RTIRLQPRLKRLFTLCVAQRMAQWSTTQDALPRTQNGFRSGYRTADNIFIIRTMQETHNLTNTSLFACSADVSKAFDNVSRPLLFELLSACGLNGALLD</sequence>
<feature type="non-terminal residue" evidence="1">
    <location>
        <position position="99"/>
    </location>
</feature>
<reference evidence="1 2" key="1">
    <citation type="journal article" date="2018" name="Nat. Ecol. Evol.">
        <title>Pezizomycetes genomes reveal the molecular basis of ectomycorrhizal truffle lifestyle.</title>
        <authorList>
            <person name="Murat C."/>
            <person name="Payen T."/>
            <person name="Noel B."/>
            <person name="Kuo A."/>
            <person name="Morin E."/>
            <person name="Chen J."/>
            <person name="Kohler A."/>
            <person name="Krizsan K."/>
            <person name="Balestrini R."/>
            <person name="Da Silva C."/>
            <person name="Montanini B."/>
            <person name="Hainaut M."/>
            <person name="Levati E."/>
            <person name="Barry K.W."/>
            <person name="Belfiori B."/>
            <person name="Cichocki N."/>
            <person name="Clum A."/>
            <person name="Dockter R.B."/>
            <person name="Fauchery L."/>
            <person name="Guy J."/>
            <person name="Iotti M."/>
            <person name="Le Tacon F."/>
            <person name="Lindquist E.A."/>
            <person name="Lipzen A."/>
            <person name="Malagnac F."/>
            <person name="Mello A."/>
            <person name="Molinier V."/>
            <person name="Miyauchi S."/>
            <person name="Poulain J."/>
            <person name="Riccioni C."/>
            <person name="Rubini A."/>
            <person name="Sitrit Y."/>
            <person name="Splivallo R."/>
            <person name="Traeger S."/>
            <person name="Wang M."/>
            <person name="Zifcakova L."/>
            <person name="Wipf D."/>
            <person name="Zambonelli A."/>
            <person name="Paolocci F."/>
            <person name="Nowrousian M."/>
            <person name="Ottonello S."/>
            <person name="Baldrian P."/>
            <person name="Spatafora J.W."/>
            <person name="Henrissat B."/>
            <person name="Nagy L.G."/>
            <person name="Aury J.M."/>
            <person name="Wincker P."/>
            <person name="Grigoriev I.V."/>
            <person name="Bonfante P."/>
            <person name="Martin F.M."/>
        </authorList>
    </citation>
    <scope>NUCLEOTIDE SEQUENCE [LARGE SCALE GENOMIC DNA]</scope>
    <source>
        <strain evidence="1 2">RN42</strain>
    </source>
</reference>
<keyword evidence="2" id="KW-1185">Reference proteome</keyword>
<evidence type="ECO:0000313" key="1">
    <source>
        <dbReference type="EMBL" id="RPA76943.1"/>
    </source>
</evidence>
<accession>A0A3N4HSV8</accession>
<dbReference type="STRING" id="1160509.A0A3N4HSV8"/>
<dbReference type="PANTHER" id="PTHR19446">
    <property type="entry name" value="REVERSE TRANSCRIPTASES"/>
    <property type="match status" value="1"/>
</dbReference>
<name>A0A3N4HSV8_ASCIM</name>
<dbReference type="OrthoDB" id="3049395at2759"/>
<proteinExistence type="predicted"/>
<dbReference type="AlphaFoldDB" id="A0A3N4HSV8"/>
<evidence type="ECO:0008006" key="3">
    <source>
        <dbReference type="Google" id="ProtNLM"/>
    </source>
</evidence>
<protein>
    <recommendedName>
        <fullName evidence="3">Reverse transcriptase domain-containing protein</fullName>
    </recommendedName>
</protein>
<organism evidence="1 2">
    <name type="scientific">Ascobolus immersus RN42</name>
    <dbReference type="NCBI Taxonomy" id="1160509"/>
    <lineage>
        <taxon>Eukaryota</taxon>
        <taxon>Fungi</taxon>
        <taxon>Dikarya</taxon>
        <taxon>Ascomycota</taxon>
        <taxon>Pezizomycotina</taxon>
        <taxon>Pezizomycetes</taxon>
        <taxon>Pezizales</taxon>
        <taxon>Ascobolaceae</taxon>
        <taxon>Ascobolus</taxon>
    </lineage>
</organism>
<dbReference type="EMBL" id="ML119734">
    <property type="protein sequence ID" value="RPA76943.1"/>
    <property type="molecule type" value="Genomic_DNA"/>
</dbReference>
<dbReference type="Proteomes" id="UP000275078">
    <property type="component" value="Unassembled WGS sequence"/>
</dbReference>
<feature type="non-terminal residue" evidence="1">
    <location>
        <position position="1"/>
    </location>
</feature>